<sequence>MACSNVVVQSVEMMFDRGTQMLRLSNTAMMPVHEQALAITAMSAVAPSSITGCFSGNQCSNQ</sequence>
<dbReference type="EMBL" id="JAACNO010000257">
    <property type="protein sequence ID" value="KAF4148591.1"/>
    <property type="molecule type" value="Genomic_DNA"/>
</dbReference>
<proteinExistence type="predicted"/>
<dbReference type="Proteomes" id="UP000704712">
    <property type="component" value="Unassembled WGS sequence"/>
</dbReference>
<organism evidence="1 2">
    <name type="scientific">Phytophthora infestans</name>
    <name type="common">Potato late blight agent</name>
    <name type="synonym">Botrytis infestans</name>
    <dbReference type="NCBI Taxonomy" id="4787"/>
    <lineage>
        <taxon>Eukaryota</taxon>
        <taxon>Sar</taxon>
        <taxon>Stramenopiles</taxon>
        <taxon>Oomycota</taxon>
        <taxon>Peronosporomycetes</taxon>
        <taxon>Peronosporales</taxon>
        <taxon>Peronosporaceae</taxon>
        <taxon>Phytophthora</taxon>
    </lineage>
</organism>
<gene>
    <name evidence="1" type="ORF">GN958_ATG02235</name>
</gene>
<comment type="caution">
    <text evidence="1">The sequence shown here is derived from an EMBL/GenBank/DDBJ whole genome shotgun (WGS) entry which is preliminary data.</text>
</comment>
<dbReference type="AlphaFoldDB" id="A0A8S9V6W2"/>
<protein>
    <submittedName>
        <fullName evidence="1">Uncharacterized protein</fullName>
    </submittedName>
</protein>
<accession>A0A8S9V6W2</accession>
<reference evidence="1" key="1">
    <citation type="submission" date="2020-03" db="EMBL/GenBank/DDBJ databases">
        <title>Hybrid Assembly of Korean Phytophthora infestans isolates.</title>
        <authorList>
            <person name="Prokchorchik M."/>
            <person name="Lee Y."/>
            <person name="Seo J."/>
            <person name="Cho J.-H."/>
            <person name="Park Y.-E."/>
            <person name="Jang D.-C."/>
            <person name="Im J.-S."/>
            <person name="Choi J.-G."/>
            <person name="Park H.-J."/>
            <person name="Lee G.-B."/>
            <person name="Lee Y.-G."/>
            <person name="Hong S.-Y."/>
            <person name="Cho K."/>
            <person name="Sohn K.H."/>
        </authorList>
    </citation>
    <scope>NUCLEOTIDE SEQUENCE</scope>
    <source>
        <strain evidence="1">KR_2_A2</strain>
    </source>
</reference>
<evidence type="ECO:0000313" key="2">
    <source>
        <dbReference type="Proteomes" id="UP000704712"/>
    </source>
</evidence>
<evidence type="ECO:0000313" key="1">
    <source>
        <dbReference type="EMBL" id="KAF4148591.1"/>
    </source>
</evidence>
<name>A0A8S9V6W2_PHYIN</name>